<evidence type="ECO:0000313" key="5">
    <source>
        <dbReference type="Proteomes" id="UP000198157"/>
    </source>
</evidence>
<dbReference type="OrthoDB" id="9799672at2"/>
<evidence type="ECO:0000256" key="3">
    <source>
        <dbReference type="ARBA" id="ARBA00022691"/>
    </source>
</evidence>
<comment type="caution">
    <text evidence="4">The sequence shown here is derived from an EMBL/GenBank/DDBJ whole genome shotgun (WGS) entry which is preliminary data.</text>
</comment>
<dbReference type="InterPro" id="IPR002935">
    <property type="entry name" value="SAM_O-MeTrfase"/>
</dbReference>
<keyword evidence="2 4" id="KW-0808">Transferase</keyword>
<protein>
    <submittedName>
        <fullName evidence="4">Methyltransferase</fullName>
    </submittedName>
</protein>
<dbReference type="CDD" id="cd02440">
    <property type="entry name" value="AdoMet_MTases"/>
    <property type="match status" value="1"/>
</dbReference>
<proteinExistence type="predicted"/>
<keyword evidence="3" id="KW-0949">S-adenosyl-L-methionine</keyword>
<dbReference type="GO" id="GO:0032259">
    <property type="term" value="P:methylation"/>
    <property type="evidence" value="ECO:0007669"/>
    <property type="project" value="UniProtKB-KW"/>
</dbReference>
<accession>A0A246HIV3</accession>
<dbReference type="PROSITE" id="PS51682">
    <property type="entry name" value="SAM_OMT_I"/>
    <property type="match status" value="1"/>
</dbReference>
<dbReference type="Pfam" id="PF01596">
    <property type="entry name" value="Methyltransf_3"/>
    <property type="match status" value="1"/>
</dbReference>
<dbReference type="AlphaFoldDB" id="A0A246HIV3"/>
<sequence>MTLQALKDELARFGADNDATHPERAQRMLNITPDTGELLGVLVRATAARRVLEVGTSNGYSTLWLAEACAAIGGRVTTLEYAADKIALATATFARSGLAERIELVHIDAGAWLRAAAEASVDLLFLDSERSQYLGWWPDLRRVLRHGGLLVVDNAVSHADQMAAFEGQVRRDPQFHCVRVPIGNGELIAVRDVA</sequence>
<name>A0A246HIV3_STEMA</name>
<dbReference type="EMBL" id="NIVS01000048">
    <property type="protein sequence ID" value="OWQ50694.1"/>
    <property type="molecule type" value="Genomic_DNA"/>
</dbReference>
<dbReference type="SUPFAM" id="SSF53335">
    <property type="entry name" value="S-adenosyl-L-methionine-dependent methyltransferases"/>
    <property type="match status" value="1"/>
</dbReference>
<gene>
    <name evidence="4" type="ORF">CEE60_16350</name>
</gene>
<keyword evidence="1 4" id="KW-0489">Methyltransferase</keyword>
<evidence type="ECO:0000256" key="1">
    <source>
        <dbReference type="ARBA" id="ARBA00022603"/>
    </source>
</evidence>
<evidence type="ECO:0000256" key="2">
    <source>
        <dbReference type="ARBA" id="ARBA00022679"/>
    </source>
</evidence>
<dbReference type="Gene3D" id="3.40.50.150">
    <property type="entry name" value="Vaccinia Virus protein VP39"/>
    <property type="match status" value="1"/>
</dbReference>
<dbReference type="Proteomes" id="UP000198157">
    <property type="component" value="Unassembled WGS sequence"/>
</dbReference>
<dbReference type="InterPro" id="IPR029063">
    <property type="entry name" value="SAM-dependent_MTases_sf"/>
</dbReference>
<dbReference type="PANTHER" id="PTHR43167:SF1">
    <property type="entry name" value="PUTATIVE (AFU_ORTHOLOGUE AFUA_6G01830)-RELATED"/>
    <property type="match status" value="1"/>
</dbReference>
<evidence type="ECO:0000313" key="4">
    <source>
        <dbReference type="EMBL" id="OWQ50694.1"/>
    </source>
</evidence>
<organism evidence="4 5">
    <name type="scientific">Stenotrophomonas maltophilia</name>
    <name type="common">Pseudomonas maltophilia</name>
    <name type="synonym">Xanthomonas maltophilia</name>
    <dbReference type="NCBI Taxonomy" id="40324"/>
    <lineage>
        <taxon>Bacteria</taxon>
        <taxon>Pseudomonadati</taxon>
        <taxon>Pseudomonadota</taxon>
        <taxon>Gammaproteobacteria</taxon>
        <taxon>Lysobacterales</taxon>
        <taxon>Lysobacteraceae</taxon>
        <taxon>Stenotrophomonas</taxon>
        <taxon>Stenotrophomonas maltophilia group</taxon>
    </lineage>
</organism>
<dbReference type="GO" id="GO:0008171">
    <property type="term" value="F:O-methyltransferase activity"/>
    <property type="evidence" value="ECO:0007669"/>
    <property type="project" value="InterPro"/>
</dbReference>
<reference evidence="4 5" key="1">
    <citation type="submission" date="2017-06" db="EMBL/GenBank/DDBJ databases">
        <authorList>
            <person name="Kim H.J."/>
            <person name="Triplett B.A."/>
        </authorList>
    </citation>
    <scope>NUCLEOTIDE SEQUENCE [LARGE SCALE GENOMIC DNA]</scope>
    <source>
        <strain evidence="4 5">13146</strain>
    </source>
</reference>
<dbReference type="PANTHER" id="PTHR43167">
    <property type="entry name" value="PUTATIVE (AFU_ORTHOLOGUE AFUA_6G01830)-RELATED"/>
    <property type="match status" value="1"/>
</dbReference>